<feature type="compositionally biased region" description="Low complexity" evidence="9">
    <location>
        <begin position="1"/>
        <end position="14"/>
    </location>
</feature>
<dbReference type="SUPFAM" id="SSF52540">
    <property type="entry name" value="P-loop containing nucleoside triphosphate hydrolases"/>
    <property type="match status" value="1"/>
</dbReference>
<dbReference type="Gene3D" id="3.40.50.300">
    <property type="entry name" value="P-loop containing nucleotide triphosphate hydrolases"/>
    <property type="match status" value="1"/>
</dbReference>
<feature type="compositionally biased region" description="Low complexity" evidence="9">
    <location>
        <begin position="167"/>
        <end position="188"/>
    </location>
</feature>
<evidence type="ECO:0000256" key="2">
    <source>
        <dbReference type="ARBA" id="ARBA00005814"/>
    </source>
</evidence>
<feature type="transmembrane region" description="Helical" evidence="10">
    <location>
        <begin position="565"/>
        <end position="582"/>
    </location>
</feature>
<dbReference type="PROSITE" id="PS00211">
    <property type="entry name" value="ABC_TRANSPORTER_1"/>
    <property type="match status" value="1"/>
</dbReference>
<dbReference type="InterPro" id="IPR052215">
    <property type="entry name" value="Plant_ABCG"/>
</dbReference>
<feature type="transmembrane region" description="Helical" evidence="10">
    <location>
        <begin position="502"/>
        <end position="525"/>
    </location>
</feature>
<dbReference type="Pfam" id="PF01061">
    <property type="entry name" value="ABC2_membrane"/>
    <property type="match status" value="1"/>
</dbReference>
<reference evidence="12 13" key="1">
    <citation type="submission" date="2018-04" db="EMBL/GenBank/DDBJ databases">
        <authorList>
            <person name="Huttner S."/>
            <person name="Dainat J."/>
        </authorList>
    </citation>
    <scope>NUCLEOTIDE SEQUENCE [LARGE SCALE GENOMIC DNA]</scope>
</reference>
<dbReference type="PANTHER" id="PTHR48042">
    <property type="entry name" value="ABC TRANSPORTER G FAMILY MEMBER 11"/>
    <property type="match status" value="1"/>
</dbReference>
<accession>A0A3S4API6</accession>
<comment type="subcellular location">
    <subcellularLocation>
        <location evidence="1">Membrane</location>
        <topology evidence="1">Multi-pass membrane protein</topology>
    </subcellularLocation>
</comment>
<dbReference type="EMBL" id="OUUZ01000009">
    <property type="protein sequence ID" value="SPQ22825.1"/>
    <property type="molecule type" value="Genomic_DNA"/>
</dbReference>
<keyword evidence="7 10" id="KW-1133">Transmembrane helix</keyword>
<feature type="region of interest" description="Disordered" evidence="9">
    <location>
        <begin position="1"/>
        <end position="23"/>
    </location>
</feature>
<sequence length="688" mass="74818">MAPISASSSASRADPAPKDLPDVDLEQGEADKAHLRNTSVHSFAWKGVTVTVKDRKTKQPKTLVDNAEGIVQAGEILAVMGPSGSGKTTLLNMLACRPTTTTPTTTFSSSTCTTTGTLLLNGAPASQPALRSVTRFVEQDDALTGALTVRETLDFASRLATTMATTTSFSSSFSSSPRSSRASASARANARDNRSKDNRAARVAQLVDAFGLRERADTLVGTGLRKGLSGGQRRRLGVAGQLVGGGARVLVLDEPTSGLDSAAGWEVVKVLRGVARREGLIVIASIHQPSTATFNLFDKLLLMSHGKTHYFGPTAEVAAHYEALGCPMPVHVNPAEFLLDMVNTDFAAHRESAVRRLDEMQLAWARSPAAKELAATIAAAEEKGVTTGAAGAGLEMDGSEQKPSLPSLVLTLLHRGFVKSYRDIVVYGIRLAMYSALAIMMGTVWLRLDAAQESIIPFINAIFYGSAFMSFMACAYCPAYLEDYMQFIKEKRNGLYGATAMIVANFLIGVPYLFIFSLVFSAISYWLSNFQPTAQAFFTWVLWVFLDLLAAESLVVLLTSVFPSFVVSLALVAFANGLWMSVDGFMVPPTLLNVFYRYVFHYWDYQKYVFENMMVNEFSERVYTCARTAGGCQCMWQTDLADQCLIRGQGVLDQYGYRPGHMGKDVGIMLAIIFGYRLAAWLVLKLKK</sequence>
<name>A0A3S4API6_9PEZI</name>
<dbReference type="PANTHER" id="PTHR48042:SF11">
    <property type="entry name" value="ABC TRANSPORTER G FAMILY MEMBER 11"/>
    <property type="match status" value="1"/>
</dbReference>
<dbReference type="Proteomes" id="UP000289323">
    <property type="component" value="Unassembled WGS sequence"/>
</dbReference>
<dbReference type="Pfam" id="PF19055">
    <property type="entry name" value="ABC2_membrane_7"/>
    <property type="match status" value="1"/>
</dbReference>
<dbReference type="Pfam" id="PF00005">
    <property type="entry name" value="ABC_tran"/>
    <property type="match status" value="1"/>
</dbReference>
<dbReference type="GO" id="GO:0016887">
    <property type="term" value="F:ATP hydrolysis activity"/>
    <property type="evidence" value="ECO:0007669"/>
    <property type="project" value="InterPro"/>
</dbReference>
<keyword evidence="8 10" id="KW-0472">Membrane</keyword>
<dbReference type="SMART" id="SM00382">
    <property type="entry name" value="AAA"/>
    <property type="match status" value="1"/>
</dbReference>
<dbReference type="GO" id="GO:0005524">
    <property type="term" value="F:ATP binding"/>
    <property type="evidence" value="ECO:0007669"/>
    <property type="project" value="UniProtKB-KW"/>
</dbReference>
<feature type="transmembrane region" description="Helical" evidence="10">
    <location>
        <begin position="666"/>
        <end position="684"/>
    </location>
</feature>
<dbReference type="GO" id="GO:0140359">
    <property type="term" value="F:ABC-type transporter activity"/>
    <property type="evidence" value="ECO:0007669"/>
    <property type="project" value="InterPro"/>
</dbReference>
<evidence type="ECO:0000313" key="12">
    <source>
        <dbReference type="EMBL" id="SPQ22825.1"/>
    </source>
</evidence>
<protein>
    <submittedName>
        <fullName evidence="12">91d1e73f-5d6d-4016-adc4-e9cfafe6bf7b</fullName>
    </submittedName>
</protein>
<proteinExistence type="inferred from homology"/>
<dbReference type="InterPro" id="IPR027417">
    <property type="entry name" value="P-loop_NTPase"/>
</dbReference>
<gene>
    <name evidence="12" type="ORF">TT172_LOCUS5244</name>
</gene>
<feature type="region of interest" description="Disordered" evidence="9">
    <location>
        <begin position="167"/>
        <end position="199"/>
    </location>
</feature>
<feature type="transmembrane region" description="Helical" evidence="10">
    <location>
        <begin position="458"/>
        <end position="481"/>
    </location>
</feature>
<feature type="transmembrane region" description="Helical" evidence="10">
    <location>
        <begin position="424"/>
        <end position="446"/>
    </location>
</feature>
<evidence type="ECO:0000256" key="9">
    <source>
        <dbReference type="SAM" id="MobiDB-lite"/>
    </source>
</evidence>
<evidence type="ECO:0000256" key="7">
    <source>
        <dbReference type="ARBA" id="ARBA00022989"/>
    </source>
</evidence>
<evidence type="ECO:0000256" key="10">
    <source>
        <dbReference type="SAM" id="Phobius"/>
    </source>
</evidence>
<dbReference type="GO" id="GO:0016020">
    <property type="term" value="C:membrane"/>
    <property type="evidence" value="ECO:0007669"/>
    <property type="project" value="UniProtKB-SubCell"/>
</dbReference>
<keyword evidence="4 10" id="KW-0812">Transmembrane</keyword>
<evidence type="ECO:0000256" key="4">
    <source>
        <dbReference type="ARBA" id="ARBA00022692"/>
    </source>
</evidence>
<evidence type="ECO:0000256" key="1">
    <source>
        <dbReference type="ARBA" id="ARBA00004141"/>
    </source>
</evidence>
<dbReference type="InterPro" id="IPR017871">
    <property type="entry name" value="ABC_transporter-like_CS"/>
</dbReference>
<evidence type="ECO:0000313" key="13">
    <source>
        <dbReference type="Proteomes" id="UP000289323"/>
    </source>
</evidence>
<dbReference type="InterPro" id="IPR013525">
    <property type="entry name" value="ABC2_TM"/>
</dbReference>
<evidence type="ECO:0000256" key="6">
    <source>
        <dbReference type="ARBA" id="ARBA00022840"/>
    </source>
</evidence>
<keyword evidence="5" id="KW-0547">Nucleotide-binding</keyword>
<keyword evidence="6" id="KW-0067">ATP-binding</keyword>
<dbReference type="InterPro" id="IPR003439">
    <property type="entry name" value="ABC_transporter-like_ATP-bd"/>
</dbReference>
<dbReference type="PROSITE" id="PS50893">
    <property type="entry name" value="ABC_TRANSPORTER_2"/>
    <property type="match status" value="1"/>
</dbReference>
<keyword evidence="3" id="KW-0813">Transport</keyword>
<dbReference type="InterPro" id="IPR043926">
    <property type="entry name" value="ABCG_dom"/>
</dbReference>
<evidence type="ECO:0000256" key="8">
    <source>
        <dbReference type="ARBA" id="ARBA00023136"/>
    </source>
</evidence>
<feature type="domain" description="ABC transporter" evidence="11">
    <location>
        <begin position="35"/>
        <end position="330"/>
    </location>
</feature>
<feature type="transmembrane region" description="Helical" evidence="10">
    <location>
        <begin position="537"/>
        <end position="558"/>
    </location>
</feature>
<evidence type="ECO:0000256" key="5">
    <source>
        <dbReference type="ARBA" id="ARBA00022741"/>
    </source>
</evidence>
<dbReference type="AlphaFoldDB" id="A0A3S4API6"/>
<comment type="similarity">
    <text evidence="2">Belongs to the ABC transporter superfamily. ABCG family. Eye pigment precursor importer (TC 3.A.1.204) subfamily.</text>
</comment>
<evidence type="ECO:0000259" key="11">
    <source>
        <dbReference type="PROSITE" id="PS50893"/>
    </source>
</evidence>
<evidence type="ECO:0000256" key="3">
    <source>
        <dbReference type="ARBA" id="ARBA00022448"/>
    </source>
</evidence>
<organism evidence="12 13">
    <name type="scientific">Thermothielavioides terrestris</name>
    <dbReference type="NCBI Taxonomy" id="2587410"/>
    <lineage>
        <taxon>Eukaryota</taxon>
        <taxon>Fungi</taxon>
        <taxon>Dikarya</taxon>
        <taxon>Ascomycota</taxon>
        <taxon>Pezizomycotina</taxon>
        <taxon>Sordariomycetes</taxon>
        <taxon>Sordariomycetidae</taxon>
        <taxon>Sordariales</taxon>
        <taxon>Chaetomiaceae</taxon>
        <taxon>Thermothielavioides</taxon>
    </lineage>
</organism>
<feature type="compositionally biased region" description="Basic and acidic residues" evidence="9">
    <location>
        <begin position="189"/>
        <end position="199"/>
    </location>
</feature>
<dbReference type="InterPro" id="IPR003593">
    <property type="entry name" value="AAA+_ATPase"/>
</dbReference>